<accession>A0ABV9T2H0</accession>
<reference evidence="2" key="1">
    <citation type="journal article" date="2019" name="Int. J. Syst. Evol. Microbiol.">
        <title>The Global Catalogue of Microorganisms (GCM) 10K type strain sequencing project: providing services to taxonomists for standard genome sequencing and annotation.</title>
        <authorList>
            <consortium name="The Broad Institute Genomics Platform"/>
            <consortium name="The Broad Institute Genome Sequencing Center for Infectious Disease"/>
            <person name="Wu L."/>
            <person name="Ma J."/>
        </authorList>
    </citation>
    <scope>NUCLEOTIDE SEQUENCE [LARGE SCALE GENOMIC DNA]</scope>
    <source>
        <strain evidence="2">CGMCC 4.7466</strain>
    </source>
</reference>
<proteinExistence type="predicted"/>
<sequence>MDTPSGKSRLYLEQLVRAEYVKSYKKAAQDENLLSIAEEGMADYLGQLEDQ</sequence>
<name>A0ABV9T2H0_9BACT</name>
<keyword evidence="2" id="KW-1185">Reference proteome</keyword>
<evidence type="ECO:0000313" key="1">
    <source>
        <dbReference type="EMBL" id="MFC4872663.1"/>
    </source>
</evidence>
<gene>
    <name evidence="1" type="ORF">ACFPFU_13280</name>
</gene>
<organism evidence="1 2">
    <name type="scientific">Negadavirga shengliensis</name>
    <dbReference type="NCBI Taxonomy" id="1389218"/>
    <lineage>
        <taxon>Bacteria</taxon>
        <taxon>Pseudomonadati</taxon>
        <taxon>Bacteroidota</taxon>
        <taxon>Cytophagia</taxon>
        <taxon>Cytophagales</taxon>
        <taxon>Cyclobacteriaceae</taxon>
        <taxon>Negadavirga</taxon>
    </lineage>
</organism>
<dbReference type="Proteomes" id="UP001595818">
    <property type="component" value="Unassembled WGS sequence"/>
</dbReference>
<protein>
    <submittedName>
        <fullName evidence="1">Uncharacterized protein</fullName>
    </submittedName>
</protein>
<comment type="caution">
    <text evidence="1">The sequence shown here is derived from an EMBL/GenBank/DDBJ whole genome shotgun (WGS) entry which is preliminary data.</text>
</comment>
<dbReference type="RefSeq" id="WP_377065247.1">
    <property type="nucleotide sequence ID" value="NZ_JBHSJJ010000007.1"/>
</dbReference>
<dbReference type="EMBL" id="JBHSJJ010000007">
    <property type="protein sequence ID" value="MFC4872663.1"/>
    <property type="molecule type" value="Genomic_DNA"/>
</dbReference>
<evidence type="ECO:0000313" key="2">
    <source>
        <dbReference type="Proteomes" id="UP001595818"/>
    </source>
</evidence>